<dbReference type="KEGG" id="ccho:CCHOA_00925"/>
<feature type="compositionally biased region" description="Basic residues" evidence="1">
    <location>
        <begin position="1"/>
        <end position="12"/>
    </location>
</feature>
<evidence type="ECO:0000313" key="2">
    <source>
        <dbReference type="EMBL" id="AZA12614.1"/>
    </source>
</evidence>
<protein>
    <submittedName>
        <fullName evidence="2">Uncharacterized protein</fullName>
    </submittedName>
</protein>
<keyword evidence="3" id="KW-1185">Reference proteome</keyword>
<evidence type="ECO:0000313" key="3">
    <source>
        <dbReference type="Proteomes" id="UP000269019"/>
    </source>
</evidence>
<dbReference type="AlphaFoldDB" id="A0A3G6J9A9"/>
<evidence type="ECO:0000256" key="1">
    <source>
        <dbReference type="SAM" id="MobiDB-lite"/>
    </source>
</evidence>
<feature type="region of interest" description="Disordered" evidence="1">
    <location>
        <begin position="49"/>
        <end position="69"/>
    </location>
</feature>
<feature type="region of interest" description="Disordered" evidence="1">
    <location>
        <begin position="1"/>
        <end position="20"/>
    </location>
</feature>
<sequence>MCTLRKAVRNHHGQNIQQPREDVSHIGVKRAVAVAGAPISQPLGFAKGVNSLHHRQPGLPSQPSGLADP</sequence>
<dbReference type="Proteomes" id="UP000269019">
    <property type="component" value="Chromosome"/>
</dbReference>
<feature type="compositionally biased region" description="Polar residues" evidence="1">
    <location>
        <begin position="59"/>
        <end position="69"/>
    </location>
</feature>
<accession>A0A3G6J9A9</accession>
<organism evidence="2 3">
    <name type="scientific">Corynebacterium choanae</name>
    <dbReference type="NCBI Taxonomy" id="1862358"/>
    <lineage>
        <taxon>Bacteria</taxon>
        <taxon>Bacillati</taxon>
        <taxon>Actinomycetota</taxon>
        <taxon>Actinomycetes</taxon>
        <taxon>Mycobacteriales</taxon>
        <taxon>Corynebacteriaceae</taxon>
        <taxon>Corynebacterium</taxon>
    </lineage>
</organism>
<reference evidence="2 3" key="1">
    <citation type="submission" date="2018-11" db="EMBL/GenBank/DDBJ databases">
        <authorList>
            <person name="Kleinhagauer T."/>
            <person name="Glaeser S.P."/>
            <person name="Spergser J."/>
            <person name="Ruckert C."/>
            <person name="Kaempfer P."/>
            <person name="Busse H.-J."/>
        </authorList>
    </citation>
    <scope>NUCLEOTIDE SEQUENCE [LARGE SCALE GENOMIC DNA]</scope>
    <source>
        <strain evidence="2 3">200CH</strain>
    </source>
</reference>
<name>A0A3G6J9A9_9CORY</name>
<dbReference type="EMBL" id="CP033896">
    <property type="protein sequence ID" value="AZA12614.1"/>
    <property type="molecule type" value="Genomic_DNA"/>
</dbReference>
<gene>
    <name evidence="2" type="ORF">CCHOA_00925</name>
</gene>
<proteinExistence type="predicted"/>